<evidence type="ECO:0000313" key="5">
    <source>
        <dbReference type="Proteomes" id="UP000183758"/>
    </source>
</evidence>
<evidence type="ECO:0000313" key="4">
    <source>
        <dbReference type="EMBL" id="OIP84835.1"/>
    </source>
</evidence>
<gene>
    <name evidence="4" type="ORF">AUK04_01985</name>
</gene>
<dbReference type="GO" id="GO:0016757">
    <property type="term" value="F:glycosyltransferase activity"/>
    <property type="evidence" value="ECO:0007669"/>
    <property type="project" value="InterPro"/>
</dbReference>
<evidence type="ECO:0000256" key="1">
    <source>
        <dbReference type="ARBA" id="ARBA00022679"/>
    </source>
</evidence>
<dbReference type="Gene3D" id="3.40.50.2000">
    <property type="entry name" value="Glycogen Phosphorylase B"/>
    <property type="match status" value="2"/>
</dbReference>
<sequence length="367" mass="42689">MNSILILNWRCPKNPLSGGAEKVTLEHASSWVKKGLDVAWLSGNFSNGKREEIIDGVKIFRFGNSYSIYFLAPFIYWFRFKGNFDLVIDEIHGLPFLSPLWAWKSKKLAYIHEVAQEIWDETFSFPINFLGKFYEKVYFWFYKKTPFLTVSNSTKEDLIRYGINKKNITVIPNGLLLTPVNKIPTKEKNLTLLFVGRLVKMKGIEDALKIFAEINKKIPQSKFWIVGSGEKKYVEKIKQLTKDLKIEKSCIFFGFVDENKKIKLYQKAHFLLHTSVREGFGLTVIEANSQGTPVFAFDSPGLRDLIKNNINGFLFDPKEENLCTKYAISLFKNDYQYKKLQISSIEFSEQFNWKNITKISYDLIKSY</sequence>
<evidence type="ECO:0000259" key="2">
    <source>
        <dbReference type="Pfam" id="PF00534"/>
    </source>
</evidence>
<evidence type="ECO:0008006" key="6">
    <source>
        <dbReference type="Google" id="ProtNLM"/>
    </source>
</evidence>
<dbReference type="PANTHER" id="PTHR46401">
    <property type="entry name" value="GLYCOSYLTRANSFERASE WBBK-RELATED"/>
    <property type="match status" value="1"/>
</dbReference>
<proteinExistence type="predicted"/>
<accession>A0A1J5HK71</accession>
<dbReference type="AlphaFoldDB" id="A0A1J5HK71"/>
<comment type="caution">
    <text evidence="4">The sequence shown here is derived from an EMBL/GenBank/DDBJ whole genome shotgun (WGS) entry which is preliminary data.</text>
</comment>
<feature type="domain" description="Glycosyl transferase family 1" evidence="2">
    <location>
        <begin position="182"/>
        <end position="340"/>
    </location>
</feature>
<dbReference type="InterPro" id="IPR028098">
    <property type="entry name" value="Glyco_trans_4-like_N"/>
</dbReference>
<keyword evidence="1" id="KW-0808">Transferase</keyword>
<dbReference type="Pfam" id="PF13439">
    <property type="entry name" value="Glyco_transf_4"/>
    <property type="match status" value="1"/>
</dbReference>
<evidence type="ECO:0000259" key="3">
    <source>
        <dbReference type="Pfam" id="PF13439"/>
    </source>
</evidence>
<reference evidence="4 5" key="1">
    <citation type="journal article" date="2016" name="Environ. Microbiol.">
        <title>Genomic resolution of a cold subsurface aquifer community provides metabolic insights for novel microbes adapted to high CO concentrations.</title>
        <authorList>
            <person name="Probst A.J."/>
            <person name="Castelle C.J."/>
            <person name="Singh A."/>
            <person name="Brown C.T."/>
            <person name="Anantharaman K."/>
            <person name="Sharon I."/>
            <person name="Hug L.A."/>
            <person name="Burstein D."/>
            <person name="Emerson J.B."/>
            <person name="Thomas B.C."/>
            <person name="Banfield J.F."/>
        </authorList>
    </citation>
    <scope>NUCLEOTIDE SEQUENCE [LARGE SCALE GENOMIC DNA]</scope>
    <source>
        <strain evidence="4">CG2_30_33_16</strain>
    </source>
</reference>
<dbReference type="Proteomes" id="UP000183758">
    <property type="component" value="Unassembled WGS sequence"/>
</dbReference>
<dbReference type="CDD" id="cd03801">
    <property type="entry name" value="GT4_PimA-like"/>
    <property type="match status" value="1"/>
</dbReference>
<dbReference type="Pfam" id="PF00534">
    <property type="entry name" value="Glycos_transf_1"/>
    <property type="match status" value="1"/>
</dbReference>
<dbReference type="PANTHER" id="PTHR46401:SF2">
    <property type="entry name" value="GLYCOSYLTRANSFERASE WBBK-RELATED"/>
    <property type="match status" value="1"/>
</dbReference>
<name>A0A1J5HK71_9BACT</name>
<protein>
    <recommendedName>
        <fullName evidence="6">Glycosyl transferase family 1 domain-containing protein</fullName>
    </recommendedName>
</protein>
<feature type="domain" description="Glycosyltransferase subfamily 4-like N-terminal" evidence="3">
    <location>
        <begin position="18"/>
        <end position="174"/>
    </location>
</feature>
<dbReference type="EMBL" id="MNZM01000046">
    <property type="protein sequence ID" value="OIP84835.1"/>
    <property type="molecule type" value="Genomic_DNA"/>
</dbReference>
<dbReference type="SUPFAM" id="SSF53756">
    <property type="entry name" value="UDP-Glycosyltransferase/glycogen phosphorylase"/>
    <property type="match status" value="1"/>
</dbReference>
<dbReference type="GO" id="GO:0009103">
    <property type="term" value="P:lipopolysaccharide biosynthetic process"/>
    <property type="evidence" value="ECO:0007669"/>
    <property type="project" value="TreeGrafter"/>
</dbReference>
<dbReference type="InterPro" id="IPR001296">
    <property type="entry name" value="Glyco_trans_1"/>
</dbReference>
<organism evidence="4 5">
    <name type="scientific">Candidatus Roizmanbacteria bacterium CG2_30_33_16</name>
    <dbReference type="NCBI Taxonomy" id="1805340"/>
    <lineage>
        <taxon>Bacteria</taxon>
        <taxon>Candidatus Roizmaniibacteriota</taxon>
    </lineage>
</organism>